<reference evidence="2 3" key="1">
    <citation type="submission" date="2024-02" db="EMBL/GenBank/DDBJ databases">
        <title>A draft genome for the cacao thread blight pathogen Marasmius crinis-equi.</title>
        <authorList>
            <person name="Cohen S.P."/>
            <person name="Baruah I.K."/>
            <person name="Amoako-Attah I."/>
            <person name="Bukari Y."/>
            <person name="Meinhardt L.W."/>
            <person name="Bailey B.A."/>
        </authorList>
    </citation>
    <scope>NUCLEOTIDE SEQUENCE [LARGE SCALE GENOMIC DNA]</scope>
    <source>
        <strain evidence="2 3">GH-76</strain>
    </source>
</reference>
<gene>
    <name evidence="2" type="ORF">V5O48_010787</name>
</gene>
<comment type="caution">
    <text evidence="2">The sequence shown here is derived from an EMBL/GenBank/DDBJ whole genome shotgun (WGS) entry which is preliminary data.</text>
</comment>
<name>A0ABR3F7Y6_9AGAR</name>
<dbReference type="EMBL" id="JBAHYK010000810">
    <property type="protein sequence ID" value="KAL0571172.1"/>
    <property type="molecule type" value="Genomic_DNA"/>
</dbReference>
<evidence type="ECO:0000256" key="1">
    <source>
        <dbReference type="SAM" id="SignalP"/>
    </source>
</evidence>
<dbReference type="CDD" id="cd00161">
    <property type="entry name" value="beta-trefoil_Ricin-like"/>
    <property type="match status" value="1"/>
</dbReference>
<dbReference type="Proteomes" id="UP001465976">
    <property type="component" value="Unassembled WGS sequence"/>
</dbReference>
<organism evidence="2 3">
    <name type="scientific">Marasmius crinis-equi</name>
    <dbReference type="NCBI Taxonomy" id="585013"/>
    <lineage>
        <taxon>Eukaryota</taxon>
        <taxon>Fungi</taxon>
        <taxon>Dikarya</taxon>
        <taxon>Basidiomycota</taxon>
        <taxon>Agaricomycotina</taxon>
        <taxon>Agaricomycetes</taxon>
        <taxon>Agaricomycetidae</taxon>
        <taxon>Agaricales</taxon>
        <taxon>Marasmiineae</taxon>
        <taxon>Marasmiaceae</taxon>
        <taxon>Marasmius</taxon>
    </lineage>
</organism>
<evidence type="ECO:0000313" key="3">
    <source>
        <dbReference type="Proteomes" id="UP001465976"/>
    </source>
</evidence>
<proteinExistence type="predicted"/>
<keyword evidence="1" id="KW-0732">Signal</keyword>
<feature type="signal peptide" evidence="1">
    <location>
        <begin position="1"/>
        <end position="19"/>
    </location>
</feature>
<keyword evidence="3" id="KW-1185">Reference proteome</keyword>
<feature type="chain" id="PRO_5046067061" evidence="1">
    <location>
        <begin position="20"/>
        <end position="293"/>
    </location>
</feature>
<sequence>MISSLFVVAATSLLATVSARPLAREAGCTPSFNGLPVAVTSSDSDGLLNVDGVSTFLVQQDGQYPASFVVRNSNDPNQAVTAVGTDLELQTASNSGDHWNQLFNVVCNDCSNNNGGRCAIQSVGTGLCLDAASGNLGTCDQFNAAQAFDLVTAPQKREAETCTPVTDGEQISILSRATDAELIVEGTKHFLFQQDGKEPAKFVIKDAHNVNQAITLVNDELALRPVTDAGNDVDQTFTLVCSACAPVDHLRKVVADVCYFATADKSKCLDADSNSLQACQSKDSQLFTLALSH</sequence>
<protein>
    <submittedName>
        <fullName evidence="2">Uncharacterized protein</fullName>
    </submittedName>
</protein>
<evidence type="ECO:0000313" key="2">
    <source>
        <dbReference type="EMBL" id="KAL0571172.1"/>
    </source>
</evidence>
<accession>A0ABR3F7Y6</accession>